<gene>
    <name evidence="2" type="ORF">C496_15552</name>
</gene>
<proteinExistence type="predicted"/>
<dbReference type="InterPro" id="IPR006016">
    <property type="entry name" value="UspA"/>
</dbReference>
<dbReference type="STRING" id="1114856.GCA_000383975_04471"/>
<accession>L9VQF1</accession>
<feature type="domain" description="UspA" evidence="1">
    <location>
        <begin position="72"/>
        <end position="157"/>
    </location>
</feature>
<comment type="caution">
    <text evidence="2">The sequence shown here is derived from an EMBL/GenBank/DDBJ whole genome shotgun (WGS) entry which is preliminary data.</text>
</comment>
<keyword evidence="3" id="KW-1185">Reference proteome</keyword>
<sequence>MPRIRRVEPVNIQPITLEEQVPYLLDATTEAFDMHYLVFTTSVHTTAAICDYLDERATSDDGVTVVATTPADDATARRDAQEALNVAPVRLAALGDVQTELRTHDEPARSLLETASAVGADEILIAAHDGLTAESSSVGSTVRKLLETASLPVVVVPVPDA</sequence>
<evidence type="ECO:0000313" key="2">
    <source>
        <dbReference type="EMBL" id="ELY39286.1"/>
    </source>
</evidence>
<dbReference type="Pfam" id="PF00582">
    <property type="entry name" value="Usp"/>
    <property type="match status" value="1"/>
</dbReference>
<dbReference type="PATRIC" id="fig|1114856.3.peg.3223"/>
<organism evidence="2 3">
    <name type="scientific">Natronorubrum tibetense GA33</name>
    <dbReference type="NCBI Taxonomy" id="1114856"/>
    <lineage>
        <taxon>Archaea</taxon>
        <taxon>Methanobacteriati</taxon>
        <taxon>Methanobacteriota</taxon>
        <taxon>Stenosarchaea group</taxon>
        <taxon>Halobacteria</taxon>
        <taxon>Halobacteriales</taxon>
        <taxon>Natrialbaceae</taxon>
        <taxon>Natronorubrum</taxon>
    </lineage>
</organism>
<dbReference type="SUPFAM" id="SSF52402">
    <property type="entry name" value="Adenine nucleotide alpha hydrolases-like"/>
    <property type="match status" value="1"/>
</dbReference>
<dbReference type="AlphaFoldDB" id="L9VQF1"/>
<dbReference type="eggNOG" id="arCOG03051">
    <property type="taxonomic scope" value="Archaea"/>
</dbReference>
<dbReference type="Gene3D" id="3.40.50.620">
    <property type="entry name" value="HUPs"/>
    <property type="match status" value="1"/>
</dbReference>
<dbReference type="EMBL" id="AOHW01000038">
    <property type="protein sequence ID" value="ELY39286.1"/>
    <property type="molecule type" value="Genomic_DNA"/>
</dbReference>
<dbReference type="RefSeq" id="WP_006091107.1">
    <property type="nucleotide sequence ID" value="NZ_AOHW01000038.1"/>
</dbReference>
<dbReference type="InterPro" id="IPR014729">
    <property type="entry name" value="Rossmann-like_a/b/a_fold"/>
</dbReference>
<name>L9VQF1_9EURY</name>
<protein>
    <recommendedName>
        <fullName evidence="1">UspA domain-containing protein</fullName>
    </recommendedName>
</protein>
<reference evidence="2 3" key="1">
    <citation type="journal article" date="2014" name="PLoS Genet.">
        <title>Phylogenetically driven sequencing of extremely halophilic archaea reveals strategies for static and dynamic osmo-response.</title>
        <authorList>
            <person name="Becker E.A."/>
            <person name="Seitzer P.M."/>
            <person name="Tritt A."/>
            <person name="Larsen D."/>
            <person name="Krusor M."/>
            <person name="Yao A.I."/>
            <person name="Wu D."/>
            <person name="Madern D."/>
            <person name="Eisen J.A."/>
            <person name="Darling A.E."/>
            <person name="Facciotti M.T."/>
        </authorList>
    </citation>
    <scope>NUCLEOTIDE SEQUENCE [LARGE SCALE GENOMIC DNA]</scope>
    <source>
        <strain evidence="2 3">GA33</strain>
    </source>
</reference>
<evidence type="ECO:0000259" key="1">
    <source>
        <dbReference type="Pfam" id="PF00582"/>
    </source>
</evidence>
<evidence type="ECO:0000313" key="3">
    <source>
        <dbReference type="Proteomes" id="UP000011599"/>
    </source>
</evidence>
<dbReference type="Proteomes" id="UP000011599">
    <property type="component" value="Unassembled WGS sequence"/>
</dbReference>